<accession>A0A3A4RAM8</accession>
<dbReference type="GO" id="GO:0010181">
    <property type="term" value="F:FMN binding"/>
    <property type="evidence" value="ECO:0007669"/>
    <property type="project" value="InterPro"/>
</dbReference>
<feature type="domain" description="Flavin reductase like" evidence="4">
    <location>
        <begin position="10"/>
        <end position="155"/>
    </location>
</feature>
<dbReference type="InterPro" id="IPR002563">
    <property type="entry name" value="Flavin_Rdtase-like_dom"/>
</dbReference>
<keyword evidence="2" id="KW-0285">Flavoprotein</keyword>
<protein>
    <submittedName>
        <fullName evidence="5">Flavin reductase family protein</fullName>
    </submittedName>
</protein>
<comment type="cofactor">
    <cofactor evidence="1">
        <name>FMN</name>
        <dbReference type="ChEBI" id="CHEBI:58210"/>
    </cofactor>
</comment>
<sequence length="190" mass="20488">MKKSIGAKPLLCPSPVWVIGTYDAEGKPNIMTASWAGTCCSSPPCVAVSLRSATYSHAGIQLNQAFTVNVMPRSMMAESDFCGIASGRDTNKWEKAGLTPVRSELVNAPYIAEAPFVAECVLKHTAELGLHTMFVGEIVDLKADATVLNDKGKPEMKKIDPFLFSMGDMQYFAVGEVIAKAFEVGKIFCD</sequence>
<gene>
    <name evidence="5" type="ORF">C4541_06195</name>
</gene>
<dbReference type="PANTHER" id="PTHR43567">
    <property type="entry name" value="FLAVOREDOXIN-RELATED-RELATED"/>
    <property type="match status" value="1"/>
</dbReference>
<evidence type="ECO:0000256" key="2">
    <source>
        <dbReference type="ARBA" id="ARBA00022630"/>
    </source>
</evidence>
<dbReference type="Proteomes" id="UP000266426">
    <property type="component" value="Unassembled WGS sequence"/>
</dbReference>
<dbReference type="SUPFAM" id="SSF50475">
    <property type="entry name" value="FMN-binding split barrel"/>
    <property type="match status" value="1"/>
</dbReference>
<dbReference type="AlphaFoldDB" id="A0A3A4RAM8"/>
<dbReference type="InterPro" id="IPR052174">
    <property type="entry name" value="Flavoredoxin"/>
</dbReference>
<dbReference type="InterPro" id="IPR012349">
    <property type="entry name" value="Split_barrel_FMN-bd"/>
</dbReference>
<name>A0A3A4RAM8_9BACT</name>
<evidence type="ECO:0000256" key="1">
    <source>
        <dbReference type="ARBA" id="ARBA00001917"/>
    </source>
</evidence>
<evidence type="ECO:0000313" key="6">
    <source>
        <dbReference type="Proteomes" id="UP000266426"/>
    </source>
</evidence>
<reference evidence="5 6" key="1">
    <citation type="journal article" date="2017" name="ISME J.">
        <title>Energy and carbon metabolisms in a deep terrestrial subsurface fluid microbial community.</title>
        <authorList>
            <person name="Momper L."/>
            <person name="Jungbluth S.P."/>
            <person name="Lee M.D."/>
            <person name="Amend J.P."/>
        </authorList>
    </citation>
    <scope>NUCLEOTIDE SEQUENCE [LARGE SCALE GENOMIC DNA]</scope>
    <source>
        <strain evidence="5">SURF_26</strain>
    </source>
</reference>
<proteinExistence type="inferred from homology"/>
<dbReference type="GO" id="GO:0016646">
    <property type="term" value="F:oxidoreductase activity, acting on the CH-NH group of donors, NAD or NADP as acceptor"/>
    <property type="evidence" value="ECO:0007669"/>
    <property type="project" value="UniProtKB-ARBA"/>
</dbReference>
<organism evidence="5 6">
    <name type="scientific">Candidatus Auribacter fodinae</name>
    <dbReference type="NCBI Taxonomy" id="2093366"/>
    <lineage>
        <taxon>Bacteria</taxon>
        <taxon>Pseudomonadati</taxon>
        <taxon>Candidatus Auribacterota</taxon>
        <taxon>Candidatus Auribacteria</taxon>
        <taxon>Candidatus Auribacterales</taxon>
        <taxon>Candidatus Auribacteraceae</taxon>
        <taxon>Candidatus Auribacter</taxon>
    </lineage>
</organism>
<dbReference type="Gene3D" id="2.30.110.10">
    <property type="entry name" value="Electron Transport, Fmn-binding Protein, Chain A"/>
    <property type="match status" value="1"/>
</dbReference>
<dbReference type="EMBL" id="QZJZ01000050">
    <property type="protein sequence ID" value="RJP59378.1"/>
    <property type="molecule type" value="Genomic_DNA"/>
</dbReference>
<comment type="caution">
    <text evidence="5">The sequence shown here is derived from an EMBL/GenBank/DDBJ whole genome shotgun (WGS) entry which is preliminary data.</text>
</comment>
<evidence type="ECO:0000256" key="3">
    <source>
        <dbReference type="ARBA" id="ARBA00038054"/>
    </source>
</evidence>
<evidence type="ECO:0000313" key="5">
    <source>
        <dbReference type="EMBL" id="RJP59378.1"/>
    </source>
</evidence>
<dbReference type="SMART" id="SM00903">
    <property type="entry name" value="Flavin_Reduct"/>
    <property type="match status" value="1"/>
</dbReference>
<evidence type="ECO:0000259" key="4">
    <source>
        <dbReference type="SMART" id="SM00903"/>
    </source>
</evidence>
<dbReference type="PANTHER" id="PTHR43567:SF1">
    <property type="entry name" value="FLAVOREDOXIN"/>
    <property type="match status" value="1"/>
</dbReference>
<dbReference type="Pfam" id="PF01613">
    <property type="entry name" value="Flavin_Reduct"/>
    <property type="match status" value="1"/>
</dbReference>
<comment type="similarity">
    <text evidence="3">Belongs to the flavoredoxin family.</text>
</comment>